<keyword evidence="1" id="KW-1133">Transmembrane helix</keyword>
<sequence length="492" mass="54350">MNHINRTEGDPALPALPAVEKASGIGSGMRGQILTTGLALGLIAAVTGTVSLSFAQTINPTQPSAVMNPNPSTQTRDLYHPLAPTIPGENLGSEAAAAAVAPLQPTPEAVPDSETGVGADIDASAPPVEIDGKAVAEAQRRLWRIRPKAGAAMVYDDNIFISNTNRVADVIWSVTAGLAFEMGDYRNLKENFLIAEWYGTGYFYTQNPQQNAFNQAAALLGQYRWNKLTGQVESRYQYLTGPDREVGAFTDRQLFVNAIRFNYDYSDKTTFDAEFLQNTQIFKSYLNQYDYRLKLGGDYRILPKVKLGGEGVAGILDVAEGPLQYYQQLRGRLRYEATGKLTFKTSAGIEFRQFEGESDFKVEPVFSLGLEYAPFDGTLISLTGYRDVIGSNSLEGQNYVATGVQISIQQRVLQKFFLGVAFGYENDTYFATESNIDSDRVDNYIFARPSISYNVADWVKTGVFYEYRNNDSNISSNSFYDNRVGVEMNLAF</sequence>
<dbReference type="STRING" id="690879.TSACC_23339"/>
<keyword evidence="3" id="KW-1185">Reference proteome</keyword>
<dbReference type="OrthoDB" id="5410974at2"/>
<evidence type="ECO:0000313" key="2">
    <source>
        <dbReference type="EMBL" id="GAT34905.1"/>
    </source>
</evidence>
<comment type="caution">
    <text evidence="2">The sequence shown here is derived from an EMBL/GenBank/DDBJ whole genome shotgun (WGS) entry which is preliminary data.</text>
</comment>
<accession>A0A146GBB4</accession>
<dbReference type="EMBL" id="BDCO01000002">
    <property type="protein sequence ID" value="GAT34905.1"/>
    <property type="molecule type" value="Genomic_DNA"/>
</dbReference>
<dbReference type="RefSeq" id="WP_075080497.1">
    <property type="nucleotide sequence ID" value="NZ_BDCO01000002.1"/>
</dbReference>
<evidence type="ECO:0000256" key="1">
    <source>
        <dbReference type="SAM" id="Phobius"/>
    </source>
</evidence>
<protein>
    <submittedName>
        <fullName evidence="2">Putative beta-barrel porin 2</fullName>
    </submittedName>
</protein>
<reference evidence="3" key="1">
    <citation type="journal article" date="2017" name="Genome Announc.">
        <title>Draft Genome Sequence of Terrimicrobium sacchariphilum NM-5T, a Facultative Anaerobic Soil Bacterium of the Class Spartobacteria.</title>
        <authorList>
            <person name="Qiu Y.L."/>
            <person name="Tourlousse D.M."/>
            <person name="Matsuura N."/>
            <person name="Ohashi A."/>
            <person name="Sekiguchi Y."/>
        </authorList>
    </citation>
    <scope>NUCLEOTIDE SEQUENCE [LARGE SCALE GENOMIC DNA]</scope>
    <source>
        <strain evidence="3">NM-5</strain>
    </source>
</reference>
<evidence type="ECO:0000313" key="3">
    <source>
        <dbReference type="Proteomes" id="UP000076023"/>
    </source>
</evidence>
<dbReference type="InParanoid" id="A0A146GBB4"/>
<organism evidence="2 3">
    <name type="scientific">Terrimicrobium sacchariphilum</name>
    <dbReference type="NCBI Taxonomy" id="690879"/>
    <lineage>
        <taxon>Bacteria</taxon>
        <taxon>Pseudomonadati</taxon>
        <taxon>Verrucomicrobiota</taxon>
        <taxon>Terrimicrobiia</taxon>
        <taxon>Terrimicrobiales</taxon>
        <taxon>Terrimicrobiaceae</taxon>
        <taxon>Terrimicrobium</taxon>
    </lineage>
</organism>
<keyword evidence="1" id="KW-0472">Membrane</keyword>
<dbReference type="Proteomes" id="UP000076023">
    <property type="component" value="Unassembled WGS sequence"/>
</dbReference>
<proteinExistence type="predicted"/>
<name>A0A146GBB4_TERSA</name>
<dbReference type="Pfam" id="PF10082">
    <property type="entry name" value="BBP2_2"/>
    <property type="match status" value="1"/>
</dbReference>
<gene>
    <name evidence="2" type="ORF">TSACC_23339</name>
</gene>
<dbReference type="AlphaFoldDB" id="A0A146GBB4"/>
<feature type="transmembrane region" description="Helical" evidence="1">
    <location>
        <begin position="33"/>
        <end position="55"/>
    </location>
</feature>
<dbReference type="InterPro" id="IPR018759">
    <property type="entry name" value="BBP2_2"/>
</dbReference>
<keyword evidence="1" id="KW-0812">Transmembrane</keyword>